<accession>A0ABY8CST6</accession>
<dbReference type="Proteomes" id="UP001235547">
    <property type="component" value="Chromosome 2"/>
</dbReference>
<name>A0ABY8CST6_9HYPH</name>
<feature type="region of interest" description="Disordered" evidence="1">
    <location>
        <begin position="22"/>
        <end position="54"/>
    </location>
</feature>
<reference evidence="2 3" key="1">
    <citation type="submission" date="2023-03" db="EMBL/GenBank/DDBJ databases">
        <authorList>
            <person name="Kaur S."/>
            <person name="Espinosa-Saiz D."/>
            <person name="Velazquez E."/>
            <person name="Menendez E."/>
            <person name="diCenzo G.C."/>
        </authorList>
    </citation>
    <scope>NUCLEOTIDE SEQUENCE [LARGE SCALE GENOMIC DNA]</scope>
    <source>
        <strain evidence="2 3">LMG 27395</strain>
    </source>
</reference>
<keyword evidence="3" id="KW-1185">Reference proteome</keyword>
<organism evidence="2 3">
    <name type="scientific">Sinorhizobium numidicum</name>
    <dbReference type="NCBI Taxonomy" id="680248"/>
    <lineage>
        <taxon>Bacteria</taxon>
        <taxon>Pseudomonadati</taxon>
        <taxon>Pseudomonadota</taxon>
        <taxon>Alphaproteobacteria</taxon>
        <taxon>Hyphomicrobiales</taxon>
        <taxon>Rhizobiaceae</taxon>
        <taxon>Sinorhizobium/Ensifer group</taxon>
        <taxon>Sinorhizobium</taxon>
    </lineage>
</organism>
<evidence type="ECO:0000313" key="2">
    <source>
        <dbReference type="EMBL" id="WEX81708.1"/>
    </source>
</evidence>
<protein>
    <submittedName>
        <fullName evidence="2">Uncharacterized protein</fullName>
    </submittedName>
</protein>
<gene>
    <name evidence="2" type="ORF">PYH38_001900</name>
</gene>
<evidence type="ECO:0000313" key="3">
    <source>
        <dbReference type="Proteomes" id="UP001235547"/>
    </source>
</evidence>
<evidence type="ECO:0000256" key="1">
    <source>
        <dbReference type="SAM" id="MobiDB-lite"/>
    </source>
</evidence>
<sequence length="84" mass="9306">MGARDRYSRKLECSKCGASAFADASEDDDPQRKNAGFKVDRMPQGFSTDRPSADPTKHMIRCRCGSVFPFKRKTVYATGGEPRG</sequence>
<dbReference type="EMBL" id="CP120370">
    <property type="protein sequence ID" value="WEX81708.1"/>
    <property type="molecule type" value="Genomic_DNA"/>
</dbReference>
<proteinExistence type="predicted"/>